<organism evidence="3 4">
    <name type="scientific">Extremus antarcticus</name>
    <dbReference type="NCBI Taxonomy" id="702011"/>
    <lineage>
        <taxon>Eukaryota</taxon>
        <taxon>Fungi</taxon>
        <taxon>Dikarya</taxon>
        <taxon>Ascomycota</taxon>
        <taxon>Pezizomycotina</taxon>
        <taxon>Dothideomycetes</taxon>
        <taxon>Dothideomycetidae</taxon>
        <taxon>Mycosphaerellales</taxon>
        <taxon>Extremaceae</taxon>
        <taxon>Extremus</taxon>
    </lineage>
</organism>
<dbReference type="AlphaFoldDB" id="A0AAJ0D920"/>
<dbReference type="InterPro" id="IPR011009">
    <property type="entry name" value="Kinase-like_dom_sf"/>
</dbReference>
<evidence type="ECO:0000256" key="1">
    <source>
        <dbReference type="SAM" id="MobiDB-lite"/>
    </source>
</evidence>
<comment type="caution">
    <text evidence="3">The sequence shown here is derived from an EMBL/GenBank/DDBJ whole genome shotgun (WGS) entry which is preliminary data.</text>
</comment>
<accession>A0AAJ0D920</accession>
<sequence>MATRQVFVDHQRAIRPNEGNDTILQEWNAKSRHQKTEWVAILRAANAARDTAHARTLVLGDAIDELVGRYANNELNRRNSYLRFIQDAVNLARNLHNAIDLWNAAETAWRELERVDRAHAGTHPDSIADDQTRAADMRESGESLNDDSVYIRAMSLRPPIPADQDGVRVQPYEWTAHDNDSWSRRKKYLAHGTHVAAQNLGLEDSQPGQWVPWATDDGGMSNGGLWLQFDGHNQVVDRVYRKVTFMTEFEWRDPARWENDIREPGLKVPLELACHHKMTYMRAPGIVRLKRDNYHPDSVDHATETYRVYTEWCRHGTLAGIIDLHVGQNAPIPEPFIWSVAESICEAGMAMSDHGGMPGFGSGQTVHQDIKPLNLFMSGPRRDGQYPDYPQALLGDFGLAFKTRTPDPNNPSWYRGWGTQGFKAPEQRLWIDQVTGDFCFGLMTRNWDPPEPFYLGDGMNDDTLRLRTAVRNRYSTHLRHMIETCLLWDHTQRQNFRYWHGYIEFYTDGNRIAPANEDSDLSRQMRAGTVQGPARAQQMPRYSPDKYQLGMARAAAAAALLA</sequence>
<keyword evidence="4" id="KW-1185">Reference proteome</keyword>
<dbReference type="EMBL" id="JAWDJX010000041">
    <property type="protein sequence ID" value="KAK3049277.1"/>
    <property type="molecule type" value="Genomic_DNA"/>
</dbReference>
<dbReference type="Gene3D" id="1.10.510.10">
    <property type="entry name" value="Transferase(Phosphotransferase) domain 1"/>
    <property type="match status" value="1"/>
</dbReference>
<proteinExistence type="predicted"/>
<protein>
    <recommendedName>
        <fullName evidence="2">Protein kinase domain-containing protein</fullName>
    </recommendedName>
</protein>
<feature type="compositionally biased region" description="Basic and acidic residues" evidence="1">
    <location>
        <begin position="130"/>
        <end position="141"/>
    </location>
</feature>
<dbReference type="GO" id="GO:0005524">
    <property type="term" value="F:ATP binding"/>
    <property type="evidence" value="ECO:0007669"/>
    <property type="project" value="InterPro"/>
</dbReference>
<name>A0AAJ0D920_9PEZI</name>
<reference evidence="3" key="1">
    <citation type="submission" date="2023-04" db="EMBL/GenBank/DDBJ databases">
        <title>Black Yeasts Isolated from many extreme environments.</title>
        <authorList>
            <person name="Coleine C."/>
            <person name="Stajich J.E."/>
            <person name="Selbmann L."/>
        </authorList>
    </citation>
    <scope>NUCLEOTIDE SEQUENCE</scope>
    <source>
        <strain evidence="3">CCFEE 5312</strain>
    </source>
</reference>
<feature type="region of interest" description="Disordered" evidence="1">
    <location>
        <begin position="120"/>
        <end position="141"/>
    </location>
</feature>
<dbReference type="SUPFAM" id="SSF56112">
    <property type="entry name" value="Protein kinase-like (PK-like)"/>
    <property type="match status" value="1"/>
</dbReference>
<dbReference type="PROSITE" id="PS50011">
    <property type="entry name" value="PROTEIN_KINASE_DOM"/>
    <property type="match status" value="1"/>
</dbReference>
<feature type="domain" description="Protein kinase" evidence="2">
    <location>
        <begin position="211"/>
        <end position="503"/>
    </location>
</feature>
<evidence type="ECO:0000313" key="4">
    <source>
        <dbReference type="Proteomes" id="UP001271007"/>
    </source>
</evidence>
<evidence type="ECO:0000259" key="2">
    <source>
        <dbReference type="PROSITE" id="PS50011"/>
    </source>
</evidence>
<dbReference type="SMART" id="SM00220">
    <property type="entry name" value="S_TKc"/>
    <property type="match status" value="1"/>
</dbReference>
<dbReference type="InterPro" id="IPR000719">
    <property type="entry name" value="Prot_kinase_dom"/>
</dbReference>
<dbReference type="Proteomes" id="UP001271007">
    <property type="component" value="Unassembled WGS sequence"/>
</dbReference>
<evidence type="ECO:0000313" key="3">
    <source>
        <dbReference type="EMBL" id="KAK3049277.1"/>
    </source>
</evidence>
<dbReference type="GO" id="GO:0004672">
    <property type="term" value="F:protein kinase activity"/>
    <property type="evidence" value="ECO:0007669"/>
    <property type="project" value="InterPro"/>
</dbReference>
<gene>
    <name evidence="3" type="ORF">LTR09_009455</name>
</gene>